<dbReference type="eggNOG" id="COG1535">
    <property type="taxonomic scope" value="Bacteria"/>
</dbReference>
<dbReference type="GO" id="GO:0016787">
    <property type="term" value="F:hydrolase activity"/>
    <property type="evidence" value="ECO:0007669"/>
    <property type="project" value="UniProtKB-KW"/>
</dbReference>
<evidence type="ECO:0000313" key="3">
    <source>
        <dbReference type="EMBL" id="AEH51501.1"/>
    </source>
</evidence>
<protein>
    <submittedName>
        <fullName evidence="3">Isochorismatase hydrolase</fullName>
    </submittedName>
</protein>
<sequence length="189" mass="21598">MFFFEETKKHKLNLSKPALLIIDMQNYFCDKSSPAYLSGVENVIPKMETLSRKFFQLGYLVIATIHVGASRMMKEWWGNEIGQEFARFSLNVEPTKILFKNTYDAFYGTDLEEILLSNKVEQVVLTGVMTHLCVETTARSAFVKGFEVVVVEDATWDKNDWYHFASLKNLAHGFAVICKADDVICTLES</sequence>
<dbReference type="PANTHER" id="PTHR43540">
    <property type="entry name" value="PEROXYUREIDOACRYLATE/UREIDOACRYLATE AMIDOHYDROLASE-RELATED"/>
    <property type="match status" value="1"/>
</dbReference>
<dbReference type="CDD" id="cd00431">
    <property type="entry name" value="cysteine_hydrolases"/>
    <property type="match status" value="1"/>
</dbReference>
<dbReference type="InterPro" id="IPR050272">
    <property type="entry name" value="Isochorismatase-like_hydrls"/>
</dbReference>
<dbReference type="InterPro" id="IPR036380">
    <property type="entry name" value="Isochorismatase-like_sf"/>
</dbReference>
<keyword evidence="4" id="KW-1185">Reference proteome</keyword>
<dbReference type="EMBL" id="CP002351">
    <property type="protein sequence ID" value="AEH51501.1"/>
    <property type="molecule type" value="Genomic_DNA"/>
</dbReference>
<dbReference type="PATRIC" id="fig|688269.3.peg.1494"/>
<dbReference type="RefSeq" id="WP_013932715.1">
    <property type="nucleotide sequence ID" value="NC_015707.1"/>
</dbReference>
<dbReference type="Proteomes" id="UP000006804">
    <property type="component" value="Chromosome"/>
</dbReference>
<evidence type="ECO:0000259" key="2">
    <source>
        <dbReference type="Pfam" id="PF00857"/>
    </source>
</evidence>
<feature type="domain" description="Isochorismatase-like" evidence="2">
    <location>
        <begin position="18"/>
        <end position="181"/>
    </location>
</feature>
<evidence type="ECO:0000313" key="4">
    <source>
        <dbReference type="Proteomes" id="UP000006804"/>
    </source>
</evidence>
<proteinExistence type="predicted"/>
<organism evidence="3 4">
    <name type="scientific">Pseudothermotoga thermarum DSM 5069</name>
    <dbReference type="NCBI Taxonomy" id="688269"/>
    <lineage>
        <taxon>Bacteria</taxon>
        <taxon>Thermotogati</taxon>
        <taxon>Thermotogota</taxon>
        <taxon>Thermotogae</taxon>
        <taxon>Thermotogales</taxon>
        <taxon>Thermotogaceae</taxon>
        <taxon>Pseudothermotoga</taxon>
    </lineage>
</organism>
<dbReference type="Gene3D" id="3.40.50.850">
    <property type="entry name" value="Isochorismatase-like"/>
    <property type="match status" value="1"/>
</dbReference>
<dbReference type="STRING" id="688269.Theth_1444"/>
<dbReference type="AlphaFoldDB" id="F7YUU1"/>
<dbReference type="SUPFAM" id="SSF52499">
    <property type="entry name" value="Isochorismatase-like hydrolases"/>
    <property type="match status" value="1"/>
</dbReference>
<dbReference type="PANTHER" id="PTHR43540:SF6">
    <property type="entry name" value="ISOCHORISMATASE-LIKE DOMAIN-CONTAINING PROTEIN"/>
    <property type="match status" value="1"/>
</dbReference>
<accession>F7YUU1</accession>
<dbReference type="InterPro" id="IPR000868">
    <property type="entry name" value="Isochorismatase-like_dom"/>
</dbReference>
<reference evidence="3 4" key="1">
    <citation type="submission" date="2010-11" db="EMBL/GenBank/DDBJ databases">
        <title>The complete genome of Thermotoga thermarum DSM 5069.</title>
        <authorList>
            <consortium name="US DOE Joint Genome Institute (JGI-PGF)"/>
            <person name="Lucas S."/>
            <person name="Copeland A."/>
            <person name="Lapidus A."/>
            <person name="Bruce D."/>
            <person name="Goodwin L."/>
            <person name="Pitluck S."/>
            <person name="Kyrpides N."/>
            <person name="Mavromatis K."/>
            <person name="Ivanova N."/>
            <person name="Zeytun A."/>
            <person name="Brettin T."/>
            <person name="Detter J.C."/>
            <person name="Tapia R."/>
            <person name="Han C."/>
            <person name="Land M."/>
            <person name="Hauser L."/>
            <person name="Markowitz V."/>
            <person name="Cheng J.-F."/>
            <person name="Hugenholtz P."/>
            <person name="Woyke T."/>
            <person name="Wu D."/>
            <person name="Spring S."/>
            <person name="Schroeder M."/>
            <person name="Brambilla E."/>
            <person name="Klenk H.-P."/>
            <person name="Eisen J.A."/>
        </authorList>
    </citation>
    <scope>NUCLEOTIDE SEQUENCE [LARGE SCALE GENOMIC DNA]</scope>
    <source>
        <strain evidence="3 4">DSM 5069</strain>
    </source>
</reference>
<dbReference type="Pfam" id="PF00857">
    <property type="entry name" value="Isochorismatase"/>
    <property type="match status" value="1"/>
</dbReference>
<dbReference type="HOGENOM" id="CLU_068979_8_3_0"/>
<dbReference type="KEGG" id="tta:Theth_1444"/>
<evidence type="ECO:0000256" key="1">
    <source>
        <dbReference type="ARBA" id="ARBA00022801"/>
    </source>
</evidence>
<name>F7YUU1_9THEM</name>
<keyword evidence="1 3" id="KW-0378">Hydrolase</keyword>
<dbReference type="OrthoDB" id="9796485at2"/>
<gene>
    <name evidence="3" type="ORF">Theth_1444</name>
</gene>